<name>A0A336N2L2_AGGAP</name>
<evidence type="ECO:0000313" key="4">
    <source>
        <dbReference type="Proteomes" id="UP000253728"/>
    </source>
</evidence>
<dbReference type="PANTHER" id="PTHR38109">
    <property type="entry name" value="PROTEIN YCGL"/>
    <property type="match status" value="1"/>
</dbReference>
<dbReference type="PROSITE" id="PS51648">
    <property type="entry name" value="YCGL"/>
    <property type="match status" value="1"/>
</dbReference>
<dbReference type="AlphaFoldDB" id="A0A336N2L2"/>
<dbReference type="Pfam" id="PF05166">
    <property type="entry name" value="YcgL"/>
    <property type="match status" value="1"/>
</dbReference>
<dbReference type="Gene3D" id="3.10.510.20">
    <property type="entry name" value="YcgL domain"/>
    <property type="match status" value="1"/>
</dbReference>
<evidence type="ECO:0000256" key="1">
    <source>
        <dbReference type="HAMAP-Rule" id="MF_01866"/>
    </source>
</evidence>
<protein>
    <recommendedName>
        <fullName evidence="1">YcgL domain-containing protein NCTC5908_00026</fullName>
    </recommendedName>
</protein>
<dbReference type="RefSeq" id="WP_005704138.1">
    <property type="nucleotide sequence ID" value="NZ_LS483485.1"/>
</dbReference>
<evidence type="ECO:0000259" key="2">
    <source>
        <dbReference type="PROSITE" id="PS51648"/>
    </source>
</evidence>
<gene>
    <name evidence="3" type="primary">ycgL</name>
    <name evidence="3" type="ORF">NCTC5908_00026</name>
</gene>
<dbReference type="InterPro" id="IPR038068">
    <property type="entry name" value="YcgL-like_sf"/>
</dbReference>
<dbReference type="HAMAP" id="MF_01866">
    <property type="entry name" value="UPF0745"/>
    <property type="match status" value="1"/>
</dbReference>
<sequence>MLCAIYKSPKEAGMYLYIEKRDQFAAVPETLLKVFGKPTFVMLFNLASNKSLVNADKLDVLRQIQERGFYLQTPKKDDWLFSL</sequence>
<dbReference type="InterPro" id="IPR027354">
    <property type="entry name" value="YcgL_dom"/>
</dbReference>
<dbReference type="EMBL" id="UFSP01000001">
    <property type="protein sequence ID" value="SSY92597.1"/>
    <property type="molecule type" value="Genomic_DNA"/>
</dbReference>
<accession>A0A336N2L2</accession>
<reference evidence="3 4" key="1">
    <citation type="submission" date="2018-06" db="EMBL/GenBank/DDBJ databases">
        <authorList>
            <consortium name="Pathogen Informatics"/>
            <person name="Doyle S."/>
        </authorList>
    </citation>
    <scope>NUCLEOTIDE SEQUENCE [LARGE SCALE GENOMIC DNA]</scope>
    <source>
        <strain evidence="3 4">NCTC5908</strain>
    </source>
</reference>
<dbReference type="Proteomes" id="UP000253728">
    <property type="component" value="Unassembled WGS sequence"/>
</dbReference>
<proteinExistence type="inferred from homology"/>
<organism evidence="3 4">
    <name type="scientific">Aggregatibacter aphrophilus</name>
    <name type="common">Haemophilus aphrophilus</name>
    <dbReference type="NCBI Taxonomy" id="732"/>
    <lineage>
        <taxon>Bacteria</taxon>
        <taxon>Pseudomonadati</taxon>
        <taxon>Pseudomonadota</taxon>
        <taxon>Gammaproteobacteria</taxon>
        <taxon>Pasteurellales</taxon>
        <taxon>Pasteurellaceae</taxon>
        <taxon>Aggregatibacter</taxon>
    </lineage>
</organism>
<dbReference type="GeneID" id="49636169"/>
<feature type="domain" description="YcgL" evidence="2">
    <location>
        <begin position="1"/>
        <end position="83"/>
    </location>
</feature>
<dbReference type="SUPFAM" id="SSF160191">
    <property type="entry name" value="YcgL-like"/>
    <property type="match status" value="1"/>
</dbReference>
<dbReference type="STRING" id="732.ADJ80_08975"/>
<dbReference type="PANTHER" id="PTHR38109:SF1">
    <property type="entry name" value="PROTEIN YCGL"/>
    <property type="match status" value="1"/>
</dbReference>
<evidence type="ECO:0000313" key="3">
    <source>
        <dbReference type="EMBL" id="SSY92597.1"/>
    </source>
</evidence>